<comment type="subunit">
    <text evidence="6">Homotetramer.</text>
</comment>
<comment type="similarity">
    <text evidence="6">Belongs to the NnrD/CARKD family.</text>
</comment>
<dbReference type="PANTHER" id="PTHR12592:SF0">
    <property type="entry name" value="ATP-DEPENDENT (S)-NAD(P)H-HYDRATE DEHYDRATASE"/>
    <property type="match status" value="1"/>
</dbReference>
<comment type="catalytic activity">
    <reaction evidence="6">
        <text>(6S)-NADHX + ADP = AMP + phosphate + NADH + H(+)</text>
        <dbReference type="Rhea" id="RHEA:32223"/>
        <dbReference type="ChEBI" id="CHEBI:15378"/>
        <dbReference type="ChEBI" id="CHEBI:43474"/>
        <dbReference type="ChEBI" id="CHEBI:57945"/>
        <dbReference type="ChEBI" id="CHEBI:64074"/>
        <dbReference type="ChEBI" id="CHEBI:456215"/>
        <dbReference type="ChEBI" id="CHEBI:456216"/>
        <dbReference type="EC" id="4.2.1.136"/>
    </reaction>
</comment>
<dbReference type="InterPro" id="IPR017953">
    <property type="entry name" value="Carbohydrate_kinase_pred_CS"/>
</dbReference>
<comment type="function">
    <text evidence="6">Catalyzes the dehydration of the S-form of NAD(P)HX at the expense of ADP, which is converted to AMP. Together with NAD(P)HX epimerase, which catalyzes the epimerization of the S- and R-forms, the enzyme allows the repair of both epimers of NAD(P)HX, a damaged form of NAD(P)H that is a result of enzymatic or heat-dependent hydration.</text>
</comment>
<comment type="cofactor">
    <cofactor evidence="6">
        <name>Mg(2+)</name>
        <dbReference type="ChEBI" id="CHEBI:18420"/>
    </cofactor>
</comment>
<dbReference type="EC" id="4.2.1.136" evidence="6"/>
<dbReference type="InterPro" id="IPR029056">
    <property type="entry name" value="Ribokinase-like"/>
</dbReference>
<keyword evidence="3 6" id="KW-0521">NADP</keyword>
<keyword evidence="4 6" id="KW-0520">NAD</keyword>
<dbReference type="AlphaFoldDB" id="A0A533IFV4"/>
<dbReference type="PANTHER" id="PTHR12592">
    <property type="entry name" value="ATP-DEPENDENT (S)-NAD(P)H-HYDRATE DEHYDRATASE FAMILY MEMBER"/>
    <property type="match status" value="1"/>
</dbReference>
<dbReference type="GO" id="GO:0005524">
    <property type="term" value="F:ATP binding"/>
    <property type="evidence" value="ECO:0007669"/>
    <property type="project" value="UniProtKB-KW"/>
</dbReference>
<evidence type="ECO:0000313" key="8">
    <source>
        <dbReference type="EMBL" id="TKW68448.1"/>
    </source>
</evidence>
<feature type="binding site" evidence="6">
    <location>
        <position position="213"/>
    </location>
    <ligand>
        <name>(6S)-NADPHX</name>
        <dbReference type="ChEBI" id="CHEBI:64076"/>
    </ligand>
</feature>
<evidence type="ECO:0000256" key="1">
    <source>
        <dbReference type="ARBA" id="ARBA00022741"/>
    </source>
</evidence>
<dbReference type="GO" id="GO:0052855">
    <property type="term" value="F:ADP-dependent NAD(P)H-hydrate dehydratase activity"/>
    <property type="evidence" value="ECO:0007669"/>
    <property type="project" value="UniProtKB-UniRule"/>
</dbReference>
<evidence type="ECO:0000256" key="5">
    <source>
        <dbReference type="ARBA" id="ARBA00023239"/>
    </source>
</evidence>
<evidence type="ECO:0000256" key="6">
    <source>
        <dbReference type="HAMAP-Rule" id="MF_01965"/>
    </source>
</evidence>
<evidence type="ECO:0000256" key="4">
    <source>
        <dbReference type="ARBA" id="ARBA00023027"/>
    </source>
</evidence>
<reference evidence="8 9" key="1">
    <citation type="journal article" date="2017" name="Nat. Commun.">
        <title>In situ click chemistry generation of cyclooxygenase-2 inhibitors.</title>
        <authorList>
            <person name="Bhardwaj A."/>
            <person name="Kaur J."/>
            <person name="Wuest M."/>
            <person name="Wuest F."/>
        </authorList>
    </citation>
    <scope>NUCLEOTIDE SEQUENCE [LARGE SCALE GENOMIC DNA]</scope>
    <source>
        <strain evidence="8">S2_012_000_R3_94</strain>
    </source>
</reference>
<feature type="binding site" evidence="6">
    <location>
        <position position="94"/>
    </location>
    <ligand>
        <name>(6S)-NADPHX</name>
        <dbReference type="ChEBI" id="CHEBI:64076"/>
    </ligand>
</feature>
<keyword evidence="2 6" id="KW-0067">ATP-binding</keyword>
<dbReference type="PROSITE" id="PS51383">
    <property type="entry name" value="YJEF_C_3"/>
    <property type="match status" value="1"/>
</dbReference>
<gene>
    <name evidence="6" type="primary">nnrD</name>
    <name evidence="8" type="ORF">DI616_00125</name>
</gene>
<evidence type="ECO:0000256" key="2">
    <source>
        <dbReference type="ARBA" id="ARBA00022840"/>
    </source>
</evidence>
<organism evidence="8 9">
    <name type="scientific">Paracoccus denitrificans</name>
    <dbReference type="NCBI Taxonomy" id="266"/>
    <lineage>
        <taxon>Bacteria</taxon>
        <taxon>Pseudomonadati</taxon>
        <taxon>Pseudomonadota</taxon>
        <taxon>Alphaproteobacteria</taxon>
        <taxon>Rhodobacterales</taxon>
        <taxon>Paracoccaceae</taxon>
        <taxon>Paracoccus</taxon>
    </lineage>
</organism>
<comment type="catalytic activity">
    <reaction evidence="6">
        <text>(6S)-NADPHX + ADP = AMP + phosphate + NADPH + H(+)</text>
        <dbReference type="Rhea" id="RHEA:32235"/>
        <dbReference type="ChEBI" id="CHEBI:15378"/>
        <dbReference type="ChEBI" id="CHEBI:43474"/>
        <dbReference type="ChEBI" id="CHEBI:57783"/>
        <dbReference type="ChEBI" id="CHEBI:64076"/>
        <dbReference type="ChEBI" id="CHEBI:456215"/>
        <dbReference type="ChEBI" id="CHEBI:456216"/>
        <dbReference type="EC" id="4.2.1.136"/>
    </reaction>
</comment>
<keyword evidence="5 6" id="KW-0456">Lyase</keyword>
<evidence type="ECO:0000313" key="9">
    <source>
        <dbReference type="Proteomes" id="UP000315344"/>
    </source>
</evidence>
<dbReference type="NCBIfam" id="TIGR00196">
    <property type="entry name" value="yjeF_cterm"/>
    <property type="match status" value="1"/>
</dbReference>
<proteinExistence type="inferred from homology"/>
<feature type="domain" description="YjeF C-terminal" evidence="7">
    <location>
        <begin position="1"/>
        <end position="267"/>
    </location>
</feature>
<dbReference type="GO" id="GO:0110051">
    <property type="term" value="P:metabolite repair"/>
    <property type="evidence" value="ECO:0007669"/>
    <property type="project" value="TreeGrafter"/>
</dbReference>
<feature type="binding site" evidence="6">
    <location>
        <position position="31"/>
    </location>
    <ligand>
        <name>(6S)-NADPHX</name>
        <dbReference type="ChEBI" id="CHEBI:64076"/>
    </ligand>
</feature>
<feature type="binding site" evidence="6">
    <location>
        <position position="142"/>
    </location>
    <ligand>
        <name>(6S)-NADPHX</name>
        <dbReference type="ChEBI" id="CHEBI:64076"/>
    </ligand>
</feature>
<keyword evidence="1 6" id="KW-0547">Nucleotide-binding</keyword>
<dbReference type="HAMAP" id="MF_01965">
    <property type="entry name" value="NADHX_dehydratase"/>
    <property type="match status" value="1"/>
</dbReference>
<dbReference type="GO" id="GO:0052856">
    <property type="term" value="F:NAD(P)HX epimerase activity"/>
    <property type="evidence" value="ECO:0007669"/>
    <property type="project" value="TreeGrafter"/>
</dbReference>
<feature type="binding site" evidence="6">
    <location>
        <position position="212"/>
    </location>
    <ligand>
        <name>AMP</name>
        <dbReference type="ChEBI" id="CHEBI:456215"/>
    </ligand>
</feature>
<protein>
    <recommendedName>
        <fullName evidence="6">ADP-dependent (S)-NAD(P)H-hydrate dehydratase</fullName>
        <ecNumber evidence="6">4.2.1.136</ecNumber>
    </recommendedName>
    <alternativeName>
        <fullName evidence="6">ADP-dependent NAD(P)HX dehydratase</fullName>
    </alternativeName>
</protein>
<comment type="caution">
    <text evidence="8">The sequence shown here is derived from an EMBL/GenBank/DDBJ whole genome shotgun (WGS) entry which is preliminary data.</text>
</comment>
<dbReference type="PROSITE" id="PS01050">
    <property type="entry name" value="YJEF_C_2"/>
    <property type="match status" value="1"/>
</dbReference>
<dbReference type="Gene3D" id="3.40.1190.20">
    <property type="match status" value="1"/>
</dbReference>
<accession>A0A533IFV4</accession>
<feature type="binding site" evidence="6">
    <location>
        <begin position="182"/>
        <end position="186"/>
    </location>
    <ligand>
        <name>AMP</name>
        <dbReference type="ChEBI" id="CHEBI:456215"/>
    </ligand>
</feature>
<evidence type="ECO:0000259" key="7">
    <source>
        <dbReference type="PROSITE" id="PS51383"/>
    </source>
</evidence>
<dbReference type="CDD" id="cd01171">
    <property type="entry name" value="YXKO-related"/>
    <property type="match status" value="1"/>
</dbReference>
<evidence type="ECO:0000256" key="3">
    <source>
        <dbReference type="ARBA" id="ARBA00022857"/>
    </source>
</evidence>
<dbReference type="Pfam" id="PF01256">
    <property type="entry name" value="Carb_kinase"/>
    <property type="match status" value="1"/>
</dbReference>
<dbReference type="GO" id="GO:0046496">
    <property type="term" value="P:nicotinamide nucleotide metabolic process"/>
    <property type="evidence" value="ECO:0007669"/>
    <property type="project" value="UniProtKB-UniRule"/>
</dbReference>
<dbReference type="InterPro" id="IPR000631">
    <property type="entry name" value="CARKD"/>
</dbReference>
<dbReference type="Proteomes" id="UP000315344">
    <property type="component" value="Unassembled WGS sequence"/>
</dbReference>
<dbReference type="SUPFAM" id="SSF53613">
    <property type="entry name" value="Ribokinase-like"/>
    <property type="match status" value="1"/>
</dbReference>
<dbReference type="EMBL" id="VAFL01000001">
    <property type="protein sequence ID" value="TKW68448.1"/>
    <property type="molecule type" value="Genomic_DNA"/>
</dbReference>
<sequence length="268" mass="27224">MDLSALQKKQGHKYDYGHALIIAGGPGAGGAARLAARAALRIGAGLVTLAPPAAAMSEHCGPPDALMRLPLDQAGALPSLISRRRVSALLIGPGCGVDRAASLLPAALSSGLPIVVDADGITALARQSARQPMQSQVLLTPHQGEFARLLPELAAQLSDDVDTRHAVVREAAARLGATVLLKGPVTVMATPSGESALNYALDVPWLATAGSGDVLAGIITGLLARGFQPLDAAAMAAHIHAEAGRRFGPGMIADDLPAEIPAILRGSV</sequence>
<name>A0A533IFV4_PARDE</name>